<dbReference type="Proteomes" id="UP000464314">
    <property type="component" value="Chromosome"/>
</dbReference>
<sequence length="960" mass="103327">MADGTLRFDTKIDTDGFEKDTRTLKGSLNSFINSLKGVGNNIANAFSGTGSIDKTDSSIKNLVDEIDRYKDSLYYLEKQGLYFGDKEYDEAYQSLSLLENELNQYKKELSSVNTEQNKTSKSAKDMGKSMKKADSNVSGFSKTLSLLKMSLLFSVAFRAMSAATTAISDGFKNLSQYSATTNKTLSALATSLLTLKNSLATAFSPILTAITPALQTLIGYLTTAITVMGEFFSYLITGATTFTRAKDAQIDYAASVKKAAQEANKALSPIDRLNEVSDDSGGGNGGYTGPSPSQMFEEVPINSKITDAVNGLKKALEPTIEALKKLNEQLNPLKAFVAQALIDFYNKFLKPVGTWVLGNGIPGLATALGNLLKNIDWNSLNKALANLFEALGKFTIGIGQGLVDFIVELSDGLSPVIGKTLDVIGKGLAVLADAINSLSPQTVHDLGISLGILFTSLAFAKSLAKVGAILSTLGGGLSGLAGGLAMFATLNPMAFVAMFNGLFEDLEAWVQDKIAEKFGEIWNKILIVFANVGLGAATGFYLGGPIGAIIGALIGGLIAAIHEFDFTPVWEAIKTGLSMFLGSVFNWDSTKELFSDMIGYFKAALNGDNIIDIGKNIVFGLFNGVVAAFALIFEPFIDLFMGIINGVKDLFGIHSPSTVFAEIGGYLVQGLFNGVKAIINTVLQIFKDLWTNIQNVFKDIGTWFKTKFQSAYDTVKGVFKGIGTWFGERWADIQTAFSATGTWFKTTFSTAWENIKTAFTLSSIKTFFSGIWTGIQSAFSHVSKWFKDTFTEAWTNVKNVFSTGGKIFDGIKDGISDVFKSVVNKLIDGINAIITVPFNKINSMLNTIRSVSILGAKPFSGLWSQNPLSVPRIPKLATGAVIPPNSEFLALLGDQKRGTNIEAPLDIIVEAFQRVVGGSSSTGDMLHVTITLPNGKVLFDTVVQAEEENYKSTGKPSFVH</sequence>
<evidence type="ECO:0000256" key="2">
    <source>
        <dbReference type="SAM" id="Phobius"/>
    </source>
</evidence>
<reference evidence="3 4" key="1">
    <citation type="submission" date="2020-01" db="EMBL/GenBank/DDBJ databases">
        <title>Genome analysis of Anaerocolumna sp. CBA3638.</title>
        <authorList>
            <person name="Kim J."/>
            <person name="Roh S.W."/>
        </authorList>
    </citation>
    <scope>NUCLEOTIDE SEQUENCE [LARGE SCALE GENOMIC DNA]</scope>
    <source>
        <strain evidence="3 4">CBA3638</strain>
    </source>
</reference>
<dbReference type="RefSeq" id="WP_161838218.1">
    <property type="nucleotide sequence ID" value="NZ_CP048000.1"/>
</dbReference>
<organism evidence="3 4">
    <name type="scientific">Anaerocolumna sedimenticola</name>
    <dbReference type="NCBI Taxonomy" id="2696063"/>
    <lineage>
        <taxon>Bacteria</taxon>
        <taxon>Bacillati</taxon>
        <taxon>Bacillota</taxon>
        <taxon>Clostridia</taxon>
        <taxon>Lachnospirales</taxon>
        <taxon>Lachnospiraceae</taxon>
        <taxon>Anaerocolumna</taxon>
    </lineage>
</organism>
<accession>A0A6P1TLT9</accession>
<feature type="transmembrane region" description="Helical" evidence="2">
    <location>
        <begin position="540"/>
        <end position="561"/>
    </location>
</feature>
<evidence type="ECO:0000313" key="4">
    <source>
        <dbReference type="Proteomes" id="UP000464314"/>
    </source>
</evidence>
<protein>
    <recommendedName>
        <fullName evidence="5">Phage-related protein</fullName>
    </recommendedName>
</protein>
<evidence type="ECO:0000256" key="1">
    <source>
        <dbReference type="SAM" id="MobiDB-lite"/>
    </source>
</evidence>
<feature type="transmembrane region" description="Helical" evidence="2">
    <location>
        <begin position="617"/>
        <end position="637"/>
    </location>
</feature>
<keyword evidence="2" id="KW-1133">Transmembrane helix</keyword>
<feature type="compositionally biased region" description="Polar residues" evidence="1">
    <location>
        <begin position="110"/>
        <end position="120"/>
    </location>
</feature>
<dbReference type="KEGG" id="anr:Ana3638_11925"/>
<proteinExistence type="predicted"/>
<feature type="compositionally biased region" description="Basic and acidic residues" evidence="1">
    <location>
        <begin position="122"/>
        <end position="134"/>
    </location>
</feature>
<feature type="region of interest" description="Disordered" evidence="1">
    <location>
        <begin position="109"/>
        <end position="134"/>
    </location>
</feature>
<keyword evidence="4" id="KW-1185">Reference proteome</keyword>
<dbReference type="AlphaFoldDB" id="A0A6P1TLT9"/>
<evidence type="ECO:0000313" key="3">
    <source>
        <dbReference type="EMBL" id="QHQ61393.1"/>
    </source>
</evidence>
<evidence type="ECO:0008006" key="5">
    <source>
        <dbReference type="Google" id="ProtNLM"/>
    </source>
</evidence>
<gene>
    <name evidence="3" type="ORF">Ana3638_11925</name>
</gene>
<feature type="transmembrane region" description="Helical" evidence="2">
    <location>
        <begin position="476"/>
        <end position="499"/>
    </location>
</feature>
<name>A0A6P1TLT9_9FIRM</name>
<dbReference type="EMBL" id="CP048000">
    <property type="protein sequence ID" value="QHQ61393.1"/>
    <property type="molecule type" value="Genomic_DNA"/>
</dbReference>
<keyword evidence="2" id="KW-0812">Transmembrane</keyword>
<keyword evidence="2" id="KW-0472">Membrane</keyword>